<gene>
    <name evidence="12" type="primary">atpB</name>
    <name evidence="14" type="ORF">IP90_00293</name>
</gene>
<dbReference type="GO" id="GO:0046933">
    <property type="term" value="F:proton-transporting ATP synthase activity, rotational mechanism"/>
    <property type="evidence" value="ECO:0007669"/>
    <property type="project" value="UniProtKB-UniRule"/>
</dbReference>
<keyword evidence="3 12" id="KW-0813">Transport</keyword>
<keyword evidence="7 12" id="KW-0375">Hydrogen ion transport</keyword>
<evidence type="ECO:0000256" key="3">
    <source>
        <dbReference type="ARBA" id="ARBA00022448"/>
    </source>
</evidence>
<keyword evidence="9 12" id="KW-0406">Ion transport</keyword>
<evidence type="ECO:0000256" key="10">
    <source>
        <dbReference type="ARBA" id="ARBA00023136"/>
    </source>
</evidence>
<feature type="transmembrane region" description="Helical" evidence="12">
    <location>
        <begin position="98"/>
        <end position="116"/>
    </location>
</feature>
<evidence type="ECO:0000256" key="11">
    <source>
        <dbReference type="ARBA" id="ARBA00023310"/>
    </source>
</evidence>
<evidence type="ECO:0000256" key="1">
    <source>
        <dbReference type="ARBA" id="ARBA00004141"/>
    </source>
</evidence>
<dbReference type="InterPro" id="IPR023011">
    <property type="entry name" value="ATP_synth_F0_asu_AS"/>
</dbReference>
<keyword evidence="11 12" id="KW-0066">ATP synthesis</keyword>
<dbReference type="PANTHER" id="PTHR42823:SF3">
    <property type="entry name" value="ATP SYNTHASE SUBUNIT A, CHLOROPLASTIC"/>
    <property type="match status" value="1"/>
</dbReference>
<sequence>MIVESTGHSPESGGGATEYIQHHLHHLQWHVGEGKFMTINLDSVLITLALSALFLLVFIRTARRATAGVPGKFQAFVEMVVGFVDGLVRETFHGRSKLIAPLSITIFCVVFLMNFMDMIPVDWPPAAAGAAGVPYLRAVPTADLNTTLGLSLMVFLLIQVFGIRHKGFGTFIKEAFTAPFHAEGALGKVLLAPFNLLLRVIEELVRPLSLTLRLFGNMYAGELIFILIALMTLGASLSSGLTYVMMPLQFISGFIWTAFHILVITLQAFIFMMLTIVYLSMAAESH</sequence>
<comment type="caution">
    <text evidence="14">The sequence shown here is derived from an EMBL/GenBank/DDBJ whole genome shotgun (WGS) entry which is preliminary data.</text>
</comment>
<protein>
    <recommendedName>
        <fullName evidence="12 13">ATP synthase subunit a</fullName>
    </recommendedName>
    <alternativeName>
        <fullName evidence="12">ATP synthase F0 sector subunit a</fullName>
    </alternativeName>
    <alternativeName>
        <fullName evidence="12">F-ATPase subunit 6</fullName>
    </alternativeName>
</protein>
<name>A0A562LEG0_9GAMM</name>
<proteinExistence type="inferred from homology"/>
<comment type="function">
    <text evidence="12 13">Key component of the proton channel; it plays a direct role in the translocation of protons across the membrane.</text>
</comment>
<dbReference type="InterPro" id="IPR000568">
    <property type="entry name" value="ATP_synth_F0_asu"/>
</dbReference>
<dbReference type="InterPro" id="IPR045082">
    <property type="entry name" value="ATP_syn_F0_a_bact/chloroplast"/>
</dbReference>
<evidence type="ECO:0000256" key="4">
    <source>
        <dbReference type="ARBA" id="ARBA00022475"/>
    </source>
</evidence>
<dbReference type="Proteomes" id="UP000315167">
    <property type="component" value="Unassembled WGS sequence"/>
</dbReference>
<feature type="transmembrane region" description="Helical" evidence="12">
    <location>
        <begin position="258"/>
        <end position="279"/>
    </location>
</feature>
<dbReference type="PROSITE" id="PS00449">
    <property type="entry name" value="ATPASE_A"/>
    <property type="match status" value="1"/>
</dbReference>
<dbReference type="GO" id="GO:0045259">
    <property type="term" value="C:proton-transporting ATP synthase complex"/>
    <property type="evidence" value="ECO:0007669"/>
    <property type="project" value="UniProtKB-KW"/>
</dbReference>
<dbReference type="NCBIfam" id="NF004477">
    <property type="entry name" value="PRK05815.1-1"/>
    <property type="match status" value="1"/>
</dbReference>
<keyword evidence="8 12" id="KW-1133">Transmembrane helix</keyword>
<evidence type="ECO:0000256" key="6">
    <source>
        <dbReference type="ARBA" id="ARBA00022692"/>
    </source>
</evidence>
<reference evidence="14 15" key="1">
    <citation type="journal article" date="2015" name="Stand. Genomic Sci.">
        <title>Genomic Encyclopedia of Bacterial and Archaeal Type Strains, Phase III: the genomes of soil and plant-associated and newly described type strains.</title>
        <authorList>
            <person name="Whitman W.B."/>
            <person name="Woyke T."/>
            <person name="Klenk H.P."/>
            <person name="Zhou Y."/>
            <person name="Lilburn T.G."/>
            <person name="Beck B.J."/>
            <person name="De Vos P."/>
            <person name="Vandamme P."/>
            <person name="Eisen J.A."/>
            <person name="Garrity G."/>
            <person name="Hugenholtz P."/>
            <person name="Kyrpides N.C."/>
        </authorList>
    </citation>
    <scope>NUCLEOTIDE SEQUENCE [LARGE SCALE GENOMIC DNA]</scope>
    <source>
        <strain evidence="14 15">CGMCC 1.10821</strain>
    </source>
</reference>
<organism evidence="14 15">
    <name type="scientific">Luteimonas cucumeris</name>
    <dbReference type="NCBI Taxonomy" id="985012"/>
    <lineage>
        <taxon>Bacteria</taxon>
        <taxon>Pseudomonadati</taxon>
        <taxon>Pseudomonadota</taxon>
        <taxon>Gammaproteobacteria</taxon>
        <taxon>Lysobacterales</taxon>
        <taxon>Lysobacteraceae</taxon>
        <taxon>Luteimonas</taxon>
    </lineage>
</organism>
<evidence type="ECO:0000256" key="7">
    <source>
        <dbReference type="ARBA" id="ARBA00022781"/>
    </source>
</evidence>
<keyword evidence="5 12" id="KW-0138">CF(0)</keyword>
<comment type="similarity">
    <text evidence="2 12 13">Belongs to the ATPase A chain family.</text>
</comment>
<dbReference type="CDD" id="cd00310">
    <property type="entry name" value="ATP-synt_Fo_a_6"/>
    <property type="match status" value="1"/>
</dbReference>
<evidence type="ECO:0000256" key="8">
    <source>
        <dbReference type="ARBA" id="ARBA00022989"/>
    </source>
</evidence>
<dbReference type="HAMAP" id="MF_01393">
    <property type="entry name" value="ATP_synth_a_bact"/>
    <property type="match status" value="1"/>
</dbReference>
<evidence type="ECO:0000256" key="12">
    <source>
        <dbReference type="HAMAP-Rule" id="MF_01393"/>
    </source>
</evidence>
<feature type="transmembrane region" description="Helical" evidence="12">
    <location>
        <begin position="144"/>
        <end position="163"/>
    </location>
</feature>
<evidence type="ECO:0000313" key="15">
    <source>
        <dbReference type="Proteomes" id="UP000315167"/>
    </source>
</evidence>
<evidence type="ECO:0000256" key="13">
    <source>
        <dbReference type="RuleBase" id="RU000483"/>
    </source>
</evidence>
<dbReference type="RefSeq" id="WP_242007443.1">
    <property type="nucleotide sequence ID" value="NZ_VLKN01000001.1"/>
</dbReference>
<dbReference type="AlphaFoldDB" id="A0A562LEG0"/>
<feature type="transmembrane region" description="Helical" evidence="12">
    <location>
        <begin position="223"/>
        <end position="246"/>
    </location>
</feature>
<keyword evidence="15" id="KW-1185">Reference proteome</keyword>
<dbReference type="InterPro" id="IPR035908">
    <property type="entry name" value="F0_ATP_A_sf"/>
</dbReference>
<accession>A0A562LEG0</accession>
<dbReference type="EMBL" id="VLKN01000001">
    <property type="protein sequence ID" value="TWI06031.1"/>
    <property type="molecule type" value="Genomic_DNA"/>
</dbReference>
<evidence type="ECO:0000313" key="14">
    <source>
        <dbReference type="EMBL" id="TWI06031.1"/>
    </source>
</evidence>
<comment type="subcellular location">
    <subcellularLocation>
        <location evidence="12 13">Cell membrane</location>
        <topology evidence="12 13">Multi-pass membrane protein</topology>
    </subcellularLocation>
    <subcellularLocation>
        <location evidence="1">Membrane</location>
        <topology evidence="1">Multi-pass membrane protein</topology>
    </subcellularLocation>
</comment>
<keyword evidence="6 12" id="KW-0812">Transmembrane</keyword>
<evidence type="ECO:0000256" key="5">
    <source>
        <dbReference type="ARBA" id="ARBA00022547"/>
    </source>
</evidence>
<dbReference type="GO" id="GO:0005886">
    <property type="term" value="C:plasma membrane"/>
    <property type="evidence" value="ECO:0007669"/>
    <property type="project" value="UniProtKB-SubCell"/>
</dbReference>
<dbReference type="GO" id="GO:0042777">
    <property type="term" value="P:proton motive force-driven plasma membrane ATP synthesis"/>
    <property type="evidence" value="ECO:0007669"/>
    <property type="project" value="TreeGrafter"/>
</dbReference>
<evidence type="ECO:0000256" key="9">
    <source>
        <dbReference type="ARBA" id="ARBA00023065"/>
    </source>
</evidence>
<keyword evidence="10 12" id="KW-0472">Membrane</keyword>
<dbReference type="FunFam" id="1.20.120.220:FF:000002">
    <property type="entry name" value="ATP synthase subunit a"/>
    <property type="match status" value="1"/>
</dbReference>
<evidence type="ECO:0000256" key="2">
    <source>
        <dbReference type="ARBA" id="ARBA00006810"/>
    </source>
</evidence>
<dbReference type="Gene3D" id="1.20.120.220">
    <property type="entry name" value="ATP synthase, F0 complex, subunit A"/>
    <property type="match status" value="1"/>
</dbReference>
<dbReference type="NCBIfam" id="TIGR01131">
    <property type="entry name" value="ATP_synt_6_or_A"/>
    <property type="match status" value="1"/>
</dbReference>
<dbReference type="PANTHER" id="PTHR42823">
    <property type="entry name" value="ATP SYNTHASE SUBUNIT A, CHLOROPLASTIC"/>
    <property type="match status" value="1"/>
</dbReference>
<dbReference type="SUPFAM" id="SSF81336">
    <property type="entry name" value="F1F0 ATP synthase subunit A"/>
    <property type="match status" value="1"/>
</dbReference>
<dbReference type="Pfam" id="PF00119">
    <property type="entry name" value="ATP-synt_A"/>
    <property type="match status" value="1"/>
</dbReference>
<feature type="transmembrane region" description="Helical" evidence="12">
    <location>
        <begin position="39"/>
        <end position="59"/>
    </location>
</feature>
<keyword evidence="4 12" id="KW-1003">Cell membrane</keyword>